<dbReference type="EMBL" id="GBHO01036264">
    <property type="protein sequence ID" value="JAG07340.1"/>
    <property type="molecule type" value="Transcribed_RNA"/>
</dbReference>
<dbReference type="AlphaFoldDB" id="A0A0A9WR61"/>
<dbReference type="GO" id="GO:0003676">
    <property type="term" value="F:nucleic acid binding"/>
    <property type="evidence" value="ECO:0007669"/>
    <property type="project" value="InterPro"/>
</dbReference>
<feature type="region of interest" description="Disordered" evidence="1">
    <location>
        <begin position="438"/>
        <end position="461"/>
    </location>
</feature>
<gene>
    <name evidence="2" type="ORF">CM83_59784</name>
</gene>
<evidence type="ECO:0000313" key="2">
    <source>
        <dbReference type="EMBL" id="JAG07340.1"/>
    </source>
</evidence>
<dbReference type="PANTHER" id="PTHR33939:SF1">
    <property type="entry name" value="DUF4371 DOMAIN-CONTAINING PROTEIN"/>
    <property type="match status" value="1"/>
</dbReference>
<proteinExistence type="predicted"/>
<protein>
    <recommendedName>
        <fullName evidence="3">Tc1-like transposase DDE domain-containing protein</fullName>
    </recommendedName>
</protein>
<organism evidence="2">
    <name type="scientific">Lygus hesperus</name>
    <name type="common">Western plant bug</name>
    <dbReference type="NCBI Taxonomy" id="30085"/>
    <lineage>
        <taxon>Eukaryota</taxon>
        <taxon>Metazoa</taxon>
        <taxon>Ecdysozoa</taxon>
        <taxon>Arthropoda</taxon>
        <taxon>Hexapoda</taxon>
        <taxon>Insecta</taxon>
        <taxon>Pterygota</taxon>
        <taxon>Neoptera</taxon>
        <taxon>Paraneoptera</taxon>
        <taxon>Hemiptera</taxon>
        <taxon>Heteroptera</taxon>
        <taxon>Panheteroptera</taxon>
        <taxon>Cimicomorpha</taxon>
        <taxon>Miridae</taxon>
        <taxon>Mirini</taxon>
        <taxon>Lygus</taxon>
    </lineage>
</organism>
<reference evidence="2" key="1">
    <citation type="journal article" date="2014" name="PLoS ONE">
        <title>Transcriptome-Based Identification of ABC Transporters in the Western Tarnished Plant Bug Lygus hesperus.</title>
        <authorList>
            <person name="Hull J.J."/>
            <person name="Chaney K."/>
            <person name="Geib S.M."/>
            <person name="Fabrick J.A."/>
            <person name="Brent C.S."/>
            <person name="Walsh D."/>
            <person name="Lavine L.C."/>
        </authorList>
    </citation>
    <scope>NUCLEOTIDE SEQUENCE</scope>
</reference>
<evidence type="ECO:0000256" key="1">
    <source>
        <dbReference type="SAM" id="MobiDB-lite"/>
    </source>
</evidence>
<accession>A0A0A9WR61</accession>
<dbReference type="InterPro" id="IPR036397">
    <property type="entry name" value="RNaseH_sf"/>
</dbReference>
<sequence length="461" mass="53094">MSANRSLKRPRHQIRAEERAVVANVIAAIEKEKESNALLWPLKNHIKRAVEYTGVCTQTIHRISAEIKKSDTTNPLEKSHPKRDIVDDFDKTIIRKTIDDFYLKRNRNQSIDRLLEELKSKMGKAFRKEKLSETLKEIGYKWVSKSKCGPILECRENVDRRYLYLEKIMGIRKTGSPIFYVYEQWIDCGFIVKKCWPGPTPKGHQVENIVDANSVIMVNIGSENGLSQNAQYVFRTEFSTGDVHGQTTKEWNHDNFCKWIVEKVIPNLPRSSVIVMDDAPYRKKIVKSPPSKYATKAAMVEWLAERGCEEADVSMRKTNLADLVEKYLPPEEYVVDSILETRGHRVVRLPPYNGDLNPSELIWSQIKNEVRSKISGQPASFDRILNLTSQALMKVKPEDWKRCCNQVVKLEKDYWNKDEIMDDVIDGFLVDAAYDFGRSNDEDDGGSETHDDTDGEEDDDD</sequence>
<reference evidence="2" key="2">
    <citation type="submission" date="2014-07" db="EMBL/GenBank/DDBJ databases">
        <authorList>
            <person name="Hull J."/>
        </authorList>
    </citation>
    <scope>NUCLEOTIDE SEQUENCE</scope>
</reference>
<evidence type="ECO:0008006" key="3">
    <source>
        <dbReference type="Google" id="ProtNLM"/>
    </source>
</evidence>
<dbReference type="PANTHER" id="PTHR33939">
    <property type="entry name" value="PROTEIN CBG22215"/>
    <property type="match status" value="1"/>
</dbReference>
<dbReference type="Gene3D" id="3.30.420.10">
    <property type="entry name" value="Ribonuclease H-like superfamily/Ribonuclease H"/>
    <property type="match status" value="1"/>
</dbReference>
<name>A0A0A9WR61_LYGHE</name>